<evidence type="ECO:0000259" key="1">
    <source>
        <dbReference type="SMART" id="SM00278"/>
    </source>
</evidence>
<protein>
    <recommendedName>
        <fullName evidence="1">Helix-hairpin-helix DNA-binding motif class 1 domain-containing protein</fullName>
    </recommendedName>
</protein>
<dbReference type="InterPro" id="IPR013651">
    <property type="entry name" value="ATP-grasp_RimK-type"/>
</dbReference>
<dbReference type="InterPro" id="IPR003583">
    <property type="entry name" value="Hlx-hairpin-Hlx_DNA-bd_motif"/>
</dbReference>
<comment type="caution">
    <text evidence="2">The sequence shown here is derived from an EMBL/GenBank/DDBJ whole genome shotgun (WGS) entry which is preliminary data.</text>
</comment>
<gene>
    <name evidence="2" type="ORF">BWK73_16325</name>
</gene>
<evidence type="ECO:0000313" key="3">
    <source>
        <dbReference type="Proteomes" id="UP000192491"/>
    </source>
</evidence>
<dbReference type="GO" id="GO:0015628">
    <property type="term" value="P:protein secretion by the type II secretion system"/>
    <property type="evidence" value="ECO:0007669"/>
    <property type="project" value="TreeGrafter"/>
</dbReference>
<feature type="domain" description="Helix-hairpin-helix DNA-binding motif class 1" evidence="1">
    <location>
        <begin position="527"/>
        <end position="546"/>
    </location>
</feature>
<dbReference type="Pfam" id="PF08443">
    <property type="entry name" value="RimK"/>
    <property type="match status" value="1"/>
</dbReference>
<dbReference type="GO" id="GO:0003677">
    <property type="term" value="F:DNA binding"/>
    <property type="evidence" value="ECO:0007669"/>
    <property type="project" value="InterPro"/>
</dbReference>
<dbReference type="EMBL" id="MTEJ01000076">
    <property type="protein sequence ID" value="OQX11957.1"/>
    <property type="molecule type" value="Genomic_DNA"/>
</dbReference>
<accession>A0A1Y1QR86</accession>
<dbReference type="InterPro" id="IPR010994">
    <property type="entry name" value="RuvA_2-like"/>
</dbReference>
<dbReference type="SUPFAM" id="SSF47781">
    <property type="entry name" value="RuvA domain 2-like"/>
    <property type="match status" value="1"/>
</dbReference>
<proteinExistence type="predicted"/>
<reference evidence="2 3" key="1">
    <citation type="submission" date="2017-01" db="EMBL/GenBank/DDBJ databases">
        <title>Novel large sulfur bacteria in the metagenomes of groundwater-fed chemosynthetic microbial mats in the Lake Huron basin.</title>
        <authorList>
            <person name="Sharrar A.M."/>
            <person name="Flood B.E."/>
            <person name="Bailey J.V."/>
            <person name="Jones D.S."/>
            <person name="Biddanda B."/>
            <person name="Ruberg S.A."/>
            <person name="Marcus D.N."/>
            <person name="Dick G.J."/>
        </authorList>
    </citation>
    <scope>NUCLEOTIDE SEQUENCE [LARGE SCALE GENOMIC DNA]</scope>
    <source>
        <strain evidence="2">A8</strain>
    </source>
</reference>
<dbReference type="Gene3D" id="3.30.470.20">
    <property type="entry name" value="ATP-grasp fold, B domain"/>
    <property type="match status" value="1"/>
</dbReference>
<sequence>MTKLPKLGLIYLQHVWRFFDASNFKGWPEPIAIVTYQWNSPKEDFIRQVRAQGIEVLIGNIPATAYETFCAIEAALPEVRFVPSLKSQFANKSKENVTLFCHEHGLPVPHTEIFYDESQGYAYLADCVYPKIIKRSYGASNYGGYFVHKVDSAAEAIALFRSKRYLPMYIQDCIPLTADIRVMLIGHQPVCAFWRVAGEGQWITNTSQGGHMSYSGVPQVALDLAVAASRAAEAEYWACDIAESNGEYFILECATAFAAFPYIRDWIGQYLMWDFCPERFAQPVIPLYHWEALGKVDASILRRLRHLEFGDSDNPSADGEMWERAGYEQYGLHQYPANQYPMERTGTLQTVPSAIYSQQPSRLTTTSHDLTSSDAVVALSSTDAAMVTEVTASTPLFSGESFLAESSAEEGVYSPHPVSAVTPPPRVLLALKNTPAAPLFEAKVCFEWPEERPTDAPITAVETPLAPPEEVTAPPPDQPVIHAQPDTLININLATLEELQTVDGLGEKRARKIIADRQLHGLFSSCDDLLRVPGIGQKLLNKLHPYLKT</sequence>
<evidence type="ECO:0000313" key="2">
    <source>
        <dbReference type="EMBL" id="OQX11957.1"/>
    </source>
</evidence>
<dbReference type="SMART" id="SM00278">
    <property type="entry name" value="HhH1"/>
    <property type="match status" value="2"/>
</dbReference>
<dbReference type="PANTHER" id="PTHR21180">
    <property type="entry name" value="ENDONUCLEASE/EXONUCLEASE/PHOSPHATASE FAMILY DOMAIN-CONTAINING PROTEIN 1"/>
    <property type="match status" value="1"/>
</dbReference>
<dbReference type="Proteomes" id="UP000192491">
    <property type="component" value="Unassembled WGS sequence"/>
</dbReference>
<dbReference type="PANTHER" id="PTHR21180:SF32">
    <property type="entry name" value="ENDONUCLEASE_EXONUCLEASE_PHOSPHATASE FAMILY DOMAIN-CONTAINING PROTEIN 1"/>
    <property type="match status" value="1"/>
</dbReference>
<dbReference type="InterPro" id="IPR051675">
    <property type="entry name" value="Endo/Exo/Phosphatase_dom_1"/>
</dbReference>
<dbReference type="SUPFAM" id="SSF56059">
    <property type="entry name" value="Glutathione synthetase ATP-binding domain-like"/>
    <property type="match status" value="1"/>
</dbReference>
<dbReference type="GO" id="GO:0015627">
    <property type="term" value="C:type II protein secretion system complex"/>
    <property type="evidence" value="ECO:0007669"/>
    <property type="project" value="TreeGrafter"/>
</dbReference>
<dbReference type="Gene3D" id="1.10.150.320">
    <property type="entry name" value="Photosystem II 12 kDa extrinsic protein"/>
    <property type="match status" value="1"/>
</dbReference>
<dbReference type="Pfam" id="PF12836">
    <property type="entry name" value="HHH_3"/>
    <property type="match status" value="1"/>
</dbReference>
<organism evidence="2 3">
    <name type="scientific">Thiothrix lacustris</name>
    <dbReference type="NCBI Taxonomy" id="525917"/>
    <lineage>
        <taxon>Bacteria</taxon>
        <taxon>Pseudomonadati</taxon>
        <taxon>Pseudomonadota</taxon>
        <taxon>Gammaproteobacteria</taxon>
        <taxon>Thiotrichales</taxon>
        <taxon>Thiotrichaceae</taxon>
        <taxon>Thiothrix</taxon>
    </lineage>
</organism>
<feature type="domain" description="Helix-hairpin-helix DNA-binding motif class 1" evidence="1">
    <location>
        <begin position="497"/>
        <end position="516"/>
    </location>
</feature>
<dbReference type="AlphaFoldDB" id="A0A1Y1QR86"/>
<dbReference type="GO" id="GO:0006281">
    <property type="term" value="P:DNA repair"/>
    <property type="evidence" value="ECO:0007669"/>
    <property type="project" value="InterPro"/>
</dbReference>
<name>A0A1Y1QR86_9GAMM</name>